<keyword evidence="4" id="KW-1185">Reference proteome</keyword>
<accession>A0A183S7I7</accession>
<evidence type="ECO:0000259" key="2">
    <source>
        <dbReference type="PROSITE" id="PS50157"/>
    </source>
</evidence>
<dbReference type="SUPFAM" id="SSF57667">
    <property type="entry name" value="beta-beta-alpha zinc fingers"/>
    <property type="match status" value="1"/>
</dbReference>
<evidence type="ECO:0000313" key="3">
    <source>
        <dbReference type="EMBL" id="VDL85194.1"/>
    </source>
</evidence>
<dbReference type="AlphaFoldDB" id="A0A183S7I7"/>
<proteinExistence type="predicted"/>
<dbReference type="Proteomes" id="UP000275846">
    <property type="component" value="Unassembled WGS sequence"/>
</dbReference>
<reference evidence="5" key="1">
    <citation type="submission" date="2016-06" db="UniProtKB">
        <authorList>
            <consortium name="WormBaseParasite"/>
        </authorList>
    </citation>
    <scope>IDENTIFICATION</scope>
</reference>
<dbReference type="PROSITE" id="PS00028">
    <property type="entry name" value="ZINC_FINGER_C2H2_1"/>
    <property type="match status" value="1"/>
</dbReference>
<evidence type="ECO:0000313" key="5">
    <source>
        <dbReference type="WBParaSite" id="SSLN_0000019301-mRNA-1"/>
    </source>
</evidence>
<dbReference type="InterPro" id="IPR036236">
    <property type="entry name" value="Znf_C2H2_sf"/>
</dbReference>
<feature type="domain" description="C2H2-type" evidence="2">
    <location>
        <begin position="52"/>
        <end position="79"/>
    </location>
</feature>
<gene>
    <name evidence="3" type="ORF">SSLN_LOCUS185</name>
</gene>
<dbReference type="InterPro" id="IPR013087">
    <property type="entry name" value="Znf_C2H2_type"/>
</dbReference>
<dbReference type="EMBL" id="UYSU01000098">
    <property type="protein sequence ID" value="VDL85194.1"/>
    <property type="molecule type" value="Genomic_DNA"/>
</dbReference>
<organism evidence="5">
    <name type="scientific">Schistocephalus solidus</name>
    <name type="common">Tapeworm</name>
    <dbReference type="NCBI Taxonomy" id="70667"/>
    <lineage>
        <taxon>Eukaryota</taxon>
        <taxon>Metazoa</taxon>
        <taxon>Spiralia</taxon>
        <taxon>Lophotrochozoa</taxon>
        <taxon>Platyhelminthes</taxon>
        <taxon>Cestoda</taxon>
        <taxon>Eucestoda</taxon>
        <taxon>Diphyllobothriidea</taxon>
        <taxon>Diphyllobothriidae</taxon>
        <taxon>Schistocephalus</taxon>
    </lineage>
</organism>
<keyword evidence="1" id="KW-0863">Zinc-finger</keyword>
<dbReference type="PROSITE" id="PS50157">
    <property type="entry name" value="ZINC_FINGER_C2H2_2"/>
    <property type="match status" value="1"/>
</dbReference>
<reference evidence="3 4" key="2">
    <citation type="submission" date="2018-11" db="EMBL/GenBank/DDBJ databases">
        <authorList>
            <consortium name="Pathogen Informatics"/>
        </authorList>
    </citation>
    <scope>NUCLEOTIDE SEQUENCE [LARGE SCALE GENOMIC DNA]</scope>
    <source>
        <strain evidence="3 4">NST_G2</strain>
    </source>
</reference>
<evidence type="ECO:0000313" key="4">
    <source>
        <dbReference type="Proteomes" id="UP000275846"/>
    </source>
</evidence>
<dbReference type="WBParaSite" id="SSLN_0000019301-mRNA-1">
    <property type="protein sequence ID" value="SSLN_0000019301-mRNA-1"/>
    <property type="gene ID" value="SSLN_0000019301"/>
</dbReference>
<protein>
    <submittedName>
        <fullName evidence="5">C2H2-type domain-containing protein</fullName>
    </submittedName>
</protein>
<sequence>MGLFGHMRIHDSGIHRNADNTDTPSTPSDPSLLTAIAVPHSMNDIPPATPIFFCPHCTRNFNARIGLVGHLRIHRTEAGEPDPSQVWWHAQGRLRPRQPPVPTPISGLLDCVMRPRLRPRQPPAPSPISGLLDSVLTPEGRASHLRPLPSPVFLTLS</sequence>
<evidence type="ECO:0000256" key="1">
    <source>
        <dbReference type="PROSITE-ProRule" id="PRU00042"/>
    </source>
</evidence>
<keyword evidence="1" id="KW-0862">Zinc</keyword>
<dbReference type="OrthoDB" id="8117402at2759"/>
<name>A0A183S7I7_SCHSO</name>
<dbReference type="GO" id="GO:0008270">
    <property type="term" value="F:zinc ion binding"/>
    <property type="evidence" value="ECO:0007669"/>
    <property type="project" value="UniProtKB-KW"/>
</dbReference>
<keyword evidence="1" id="KW-0479">Metal-binding</keyword>